<keyword evidence="7" id="KW-1185">Reference proteome</keyword>
<evidence type="ECO:0000256" key="1">
    <source>
        <dbReference type="ARBA" id="ARBA00004127"/>
    </source>
</evidence>
<evidence type="ECO:0000256" key="2">
    <source>
        <dbReference type="ARBA" id="ARBA00022692"/>
    </source>
</evidence>
<keyword evidence="2 5" id="KW-0812">Transmembrane</keyword>
<reference evidence="6" key="1">
    <citation type="journal article" date="2020" name="Stud. Mycol.">
        <title>101 Dothideomycetes genomes: a test case for predicting lifestyles and emergence of pathogens.</title>
        <authorList>
            <person name="Haridas S."/>
            <person name="Albert R."/>
            <person name="Binder M."/>
            <person name="Bloem J."/>
            <person name="Labutti K."/>
            <person name="Salamov A."/>
            <person name="Andreopoulos B."/>
            <person name="Baker S."/>
            <person name="Barry K."/>
            <person name="Bills G."/>
            <person name="Bluhm B."/>
            <person name="Cannon C."/>
            <person name="Castanera R."/>
            <person name="Culley D."/>
            <person name="Daum C."/>
            <person name="Ezra D."/>
            <person name="Gonzalez J."/>
            <person name="Henrissat B."/>
            <person name="Kuo A."/>
            <person name="Liang C."/>
            <person name="Lipzen A."/>
            <person name="Lutzoni F."/>
            <person name="Magnuson J."/>
            <person name="Mondo S."/>
            <person name="Nolan M."/>
            <person name="Ohm R."/>
            <person name="Pangilinan J."/>
            <person name="Park H.-J."/>
            <person name="Ramirez L."/>
            <person name="Alfaro M."/>
            <person name="Sun H."/>
            <person name="Tritt A."/>
            <person name="Yoshinaga Y."/>
            <person name="Zwiers L.-H."/>
            <person name="Turgeon B."/>
            <person name="Goodwin S."/>
            <person name="Spatafora J."/>
            <person name="Crous P."/>
            <person name="Grigoriev I."/>
        </authorList>
    </citation>
    <scope>NUCLEOTIDE SEQUENCE</scope>
    <source>
        <strain evidence="6">CBS 101060</strain>
    </source>
</reference>
<evidence type="ECO:0000256" key="4">
    <source>
        <dbReference type="ARBA" id="ARBA00023136"/>
    </source>
</evidence>
<dbReference type="InterPro" id="IPR006838">
    <property type="entry name" value="ADTRP_AIG1"/>
</dbReference>
<feature type="transmembrane region" description="Helical" evidence="5">
    <location>
        <begin position="103"/>
        <end position="128"/>
    </location>
</feature>
<proteinExistence type="predicted"/>
<dbReference type="PANTHER" id="PTHR10989">
    <property type="entry name" value="ANDROGEN-INDUCED PROTEIN 1-RELATED"/>
    <property type="match status" value="1"/>
</dbReference>
<dbReference type="GO" id="GO:0012505">
    <property type="term" value="C:endomembrane system"/>
    <property type="evidence" value="ECO:0007669"/>
    <property type="project" value="UniProtKB-SubCell"/>
</dbReference>
<sequence>MASILSDFHSLSQHLISLHRCVIYPRFLVSFNLPVYPNSHPPIMASNSSPAAQTLLRRHPLQRFESPSRGPSALLHLTGLISFASSFKYLADHPNTITASYGWHFQYLTIVGLSLASTTFLLGLLADLTLSHRVFLLKNALSVTSAPLETLISLLYWGLRSIDTKLVLPDW</sequence>
<evidence type="ECO:0000256" key="5">
    <source>
        <dbReference type="SAM" id="Phobius"/>
    </source>
</evidence>
<dbReference type="AlphaFoldDB" id="A0A9P4SIB5"/>
<gene>
    <name evidence="6" type="ORF">M501DRAFT_945523</name>
</gene>
<dbReference type="EMBL" id="MU006089">
    <property type="protein sequence ID" value="KAF2842794.1"/>
    <property type="molecule type" value="Genomic_DNA"/>
</dbReference>
<evidence type="ECO:0000256" key="3">
    <source>
        <dbReference type="ARBA" id="ARBA00022989"/>
    </source>
</evidence>
<dbReference type="Pfam" id="PF04750">
    <property type="entry name" value="Far-17a_AIG1"/>
    <property type="match status" value="1"/>
</dbReference>
<evidence type="ECO:0000313" key="7">
    <source>
        <dbReference type="Proteomes" id="UP000799429"/>
    </source>
</evidence>
<protein>
    <submittedName>
        <fullName evidence="6">Uncharacterized protein</fullName>
    </submittedName>
</protein>
<evidence type="ECO:0000313" key="6">
    <source>
        <dbReference type="EMBL" id="KAF2842794.1"/>
    </source>
</evidence>
<comment type="subcellular location">
    <subcellularLocation>
        <location evidence="1">Endomembrane system</location>
        <topology evidence="1">Multi-pass membrane protein</topology>
    </subcellularLocation>
</comment>
<dbReference type="GO" id="GO:0016020">
    <property type="term" value="C:membrane"/>
    <property type="evidence" value="ECO:0007669"/>
    <property type="project" value="InterPro"/>
</dbReference>
<name>A0A9P4SIB5_9PEZI</name>
<keyword evidence="3 5" id="KW-1133">Transmembrane helix</keyword>
<dbReference type="OrthoDB" id="1898221at2759"/>
<dbReference type="PANTHER" id="PTHR10989:SF16">
    <property type="entry name" value="AT02829P-RELATED"/>
    <property type="match status" value="1"/>
</dbReference>
<accession>A0A9P4SIB5</accession>
<comment type="caution">
    <text evidence="6">The sequence shown here is derived from an EMBL/GenBank/DDBJ whole genome shotgun (WGS) entry which is preliminary data.</text>
</comment>
<feature type="non-terminal residue" evidence="6">
    <location>
        <position position="171"/>
    </location>
</feature>
<organism evidence="6 7">
    <name type="scientific">Patellaria atrata CBS 101060</name>
    <dbReference type="NCBI Taxonomy" id="1346257"/>
    <lineage>
        <taxon>Eukaryota</taxon>
        <taxon>Fungi</taxon>
        <taxon>Dikarya</taxon>
        <taxon>Ascomycota</taxon>
        <taxon>Pezizomycotina</taxon>
        <taxon>Dothideomycetes</taxon>
        <taxon>Dothideomycetes incertae sedis</taxon>
        <taxon>Patellariales</taxon>
        <taxon>Patellariaceae</taxon>
        <taxon>Patellaria</taxon>
    </lineage>
</organism>
<dbReference type="Proteomes" id="UP000799429">
    <property type="component" value="Unassembled WGS sequence"/>
</dbReference>
<keyword evidence="4 5" id="KW-0472">Membrane</keyword>